<dbReference type="InterPro" id="IPR016032">
    <property type="entry name" value="Sig_transdc_resp-reg_C-effctor"/>
</dbReference>
<dbReference type="PROSITE" id="PS50043">
    <property type="entry name" value="HTH_LUXR_2"/>
    <property type="match status" value="1"/>
</dbReference>
<dbReference type="PRINTS" id="PR00038">
    <property type="entry name" value="HTHLUXR"/>
</dbReference>
<evidence type="ECO:0000256" key="3">
    <source>
        <dbReference type="ARBA" id="ARBA00023163"/>
    </source>
</evidence>
<dbReference type="PROSITE" id="PS00622">
    <property type="entry name" value="HTH_LUXR_1"/>
    <property type="match status" value="1"/>
</dbReference>
<evidence type="ECO:0000313" key="7">
    <source>
        <dbReference type="Proteomes" id="UP000325105"/>
    </source>
</evidence>
<dbReference type="EMBL" id="VNHX01000002">
    <property type="protein sequence ID" value="TYP97814.1"/>
    <property type="molecule type" value="Genomic_DNA"/>
</dbReference>
<evidence type="ECO:0000313" key="6">
    <source>
        <dbReference type="EMBL" id="TYP97814.1"/>
    </source>
</evidence>
<keyword evidence="4" id="KW-0812">Transmembrane</keyword>
<protein>
    <submittedName>
        <fullName evidence="6">LuxR family transcriptional regulator</fullName>
    </submittedName>
</protein>
<dbReference type="GO" id="GO:0003677">
    <property type="term" value="F:DNA binding"/>
    <property type="evidence" value="ECO:0007669"/>
    <property type="project" value="UniProtKB-KW"/>
</dbReference>
<dbReference type="CDD" id="cd06170">
    <property type="entry name" value="LuxR_C_like"/>
    <property type="match status" value="1"/>
</dbReference>
<keyword evidence="7" id="KW-1185">Reference proteome</keyword>
<dbReference type="SUPFAM" id="SSF46894">
    <property type="entry name" value="C-terminal effector domain of the bipartite response regulators"/>
    <property type="match status" value="1"/>
</dbReference>
<keyword evidence="1" id="KW-0805">Transcription regulation</keyword>
<keyword evidence="4" id="KW-0472">Membrane</keyword>
<keyword evidence="4" id="KW-1133">Transmembrane helix</keyword>
<gene>
    <name evidence="6" type="ORF">BC792_102236</name>
</gene>
<dbReference type="AlphaFoldDB" id="A0A5S5DQ57"/>
<reference evidence="6 7" key="1">
    <citation type="submission" date="2019-07" db="EMBL/GenBank/DDBJ databases">
        <title>Genomic Encyclopedia of Archaeal and Bacterial Type Strains, Phase II (KMG-II): from individual species to whole genera.</title>
        <authorList>
            <person name="Goeker M."/>
        </authorList>
    </citation>
    <scope>NUCLEOTIDE SEQUENCE [LARGE SCALE GENOMIC DNA]</scope>
    <source>
        <strain evidence="6 7">DSM 18850</strain>
    </source>
</reference>
<evidence type="ECO:0000256" key="2">
    <source>
        <dbReference type="ARBA" id="ARBA00023125"/>
    </source>
</evidence>
<keyword evidence="3" id="KW-0804">Transcription</keyword>
<name>A0A5S5DQ57_9SPHI</name>
<dbReference type="SMART" id="SM00421">
    <property type="entry name" value="HTH_LUXR"/>
    <property type="match status" value="1"/>
</dbReference>
<dbReference type="Gene3D" id="1.10.10.10">
    <property type="entry name" value="Winged helix-like DNA-binding domain superfamily/Winged helix DNA-binding domain"/>
    <property type="match status" value="1"/>
</dbReference>
<dbReference type="PANTHER" id="PTHR44688">
    <property type="entry name" value="DNA-BINDING TRANSCRIPTIONAL ACTIVATOR DEVR_DOSR"/>
    <property type="match status" value="1"/>
</dbReference>
<feature type="domain" description="HTH luxR-type" evidence="5">
    <location>
        <begin position="87"/>
        <end position="152"/>
    </location>
</feature>
<dbReference type="InterPro" id="IPR000792">
    <property type="entry name" value="Tscrpt_reg_LuxR_C"/>
</dbReference>
<evidence type="ECO:0000256" key="1">
    <source>
        <dbReference type="ARBA" id="ARBA00023015"/>
    </source>
</evidence>
<proteinExistence type="predicted"/>
<dbReference type="PANTHER" id="PTHR44688:SF16">
    <property type="entry name" value="DNA-BINDING TRANSCRIPTIONAL ACTIVATOR DEVR_DOSR"/>
    <property type="match status" value="1"/>
</dbReference>
<accession>A0A5S5DQ57</accession>
<evidence type="ECO:0000259" key="5">
    <source>
        <dbReference type="PROSITE" id="PS50043"/>
    </source>
</evidence>
<comment type="caution">
    <text evidence="6">The sequence shown here is derived from an EMBL/GenBank/DDBJ whole genome shotgun (WGS) entry which is preliminary data.</text>
</comment>
<dbReference type="GO" id="GO:0006355">
    <property type="term" value="P:regulation of DNA-templated transcription"/>
    <property type="evidence" value="ECO:0007669"/>
    <property type="project" value="InterPro"/>
</dbReference>
<feature type="transmembrane region" description="Helical" evidence="4">
    <location>
        <begin position="7"/>
        <end position="26"/>
    </location>
</feature>
<sequence>MTLLKDFRHIILYGLTLAVLIFALKWMQWKFLIVDNAIDIYIGLVALFFTTLGIWVAKQVIKPKVETVIVEKEIVVNQSTEFILDEAALEKLKLNGREYEILQLLAKGYSNAEIATRIFLSLSTVKTHVSNLYSKMDVKSRTQAIAKAKQLRIIEL</sequence>
<dbReference type="Proteomes" id="UP000325105">
    <property type="component" value="Unassembled WGS sequence"/>
</dbReference>
<dbReference type="Pfam" id="PF00196">
    <property type="entry name" value="GerE"/>
    <property type="match status" value="1"/>
</dbReference>
<feature type="transmembrane region" description="Helical" evidence="4">
    <location>
        <begin position="38"/>
        <end position="57"/>
    </location>
</feature>
<dbReference type="OrthoDB" id="9807565at2"/>
<keyword evidence="2" id="KW-0238">DNA-binding</keyword>
<organism evidence="6 7">
    <name type="scientific">Sphingobacterium allocomposti</name>
    <dbReference type="NCBI Taxonomy" id="415956"/>
    <lineage>
        <taxon>Bacteria</taxon>
        <taxon>Pseudomonadati</taxon>
        <taxon>Bacteroidota</taxon>
        <taxon>Sphingobacteriia</taxon>
        <taxon>Sphingobacteriales</taxon>
        <taxon>Sphingobacteriaceae</taxon>
        <taxon>Sphingobacterium</taxon>
    </lineage>
</organism>
<dbReference type="InterPro" id="IPR036388">
    <property type="entry name" value="WH-like_DNA-bd_sf"/>
</dbReference>
<evidence type="ECO:0000256" key="4">
    <source>
        <dbReference type="SAM" id="Phobius"/>
    </source>
</evidence>